<reference evidence="2" key="1">
    <citation type="submission" date="2019-04" db="EMBL/GenBank/DDBJ databases">
        <title>Evolution of Biomass-Degrading Anaerobic Consortia Revealed by Metagenomics.</title>
        <authorList>
            <person name="Peng X."/>
        </authorList>
    </citation>
    <scope>NUCLEOTIDE SEQUENCE</scope>
    <source>
        <strain evidence="2">SIG141</strain>
    </source>
</reference>
<dbReference type="Proteomes" id="UP000763088">
    <property type="component" value="Unassembled WGS sequence"/>
</dbReference>
<feature type="transmembrane region" description="Helical" evidence="1">
    <location>
        <begin position="173"/>
        <end position="193"/>
    </location>
</feature>
<sequence length="383" mass="45226">MEIIILYFILFLVVHLVSKQFKHAGKARLFQLVSCFILLFGFFGFRDITVLNDTPHYYGYYYQLARVKSYSESSIFVYKLLLNLEYGYQVMQHILIKYVSKEPFTIIILSSLIITWGNIRFISHNTRNIALAFFMLLISGILFDQYCLIRQSIALMFFYSAYPYLQQKKHKPYVSLIIIAAFFHMSVLVLLILPLIQRIPVTKRNIALVLGAAVIFSFIVYETFRLIGLSEWKYFVMNMKRDTFPVAAVLDGTMMLSIIMCCFLIYKKTGMEHYDKTTLWTAVFGLCICIITPSFLSFFRLNIFIWPIIYITFFKLTTGDAIELGMQRPQMPLRRLILISVLALLMLRISIILAFRNEWYHLIPYSFYDFSDHFHNFNIYWEK</sequence>
<protein>
    <submittedName>
        <fullName evidence="2">EpsG family protein</fullName>
    </submittedName>
</protein>
<feature type="transmembrane region" description="Helical" evidence="1">
    <location>
        <begin position="205"/>
        <end position="224"/>
    </location>
</feature>
<keyword evidence="1" id="KW-0812">Transmembrane</keyword>
<evidence type="ECO:0000313" key="2">
    <source>
        <dbReference type="EMBL" id="MBE6265608.1"/>
    </source>
</evidence>
<comment type="caution">
    <text evidence="2">The sequence shown here is derived from an EMBL/GenBank/DDBJ whole genome shotgun (WGS) entry which is preliminary data.</text>
</comment>
<accession>A0A928GI54</accession>
<organism evidence="2 3">
    <name type="scientific">Xylanibacter ruminicola</name>
    <name type="common">Prevotella ruminicola</name>
    <dbReference type="NCBI Taxonomy" id="839"/>
    <lineage>
        <taxon>Bacteria</taxon>
        <taxon>Pseudomonadati</taxon>
        <taxon>Bacteroidota</taxon>
        <taxon>Bacteroidia</taxon>
        <taxon>Bacteroidales</taxon>
        <taxon>Prevotellaceae</taxon>
        <taxon>Xylanibacter</taxon>
    </lineage>
</organism>
<feature type="transmembrane region" description="Helical" evidence="1">
    <location>
        <begin position="304"/>
        <end position="324"/>
    </location>
</feature>
<feature type="transmembrane region" description="Helical" evidence="1">
    <location>
        <begin position="129"/>
        <end position="153"/>
    </location>
</feature>
<feature type="transmembrane region" description="Helical" evidence="1">
    <location>
        <begin position="244"/>
        <end position="266"/>
    </location>
</feature>
<feature type="transmembrane region" description="Helical" evidence="1">
    <location>
        <begin position="29"/>
        <end position="46"/>
    </location>
</feature>
<keyword evidence="1" id="KW-0472">Membrane</keyword>
<proteinExistence type="predicted"/>
<dbReference type="AlphaFoldDB" id="A0A928GI54"/>
<gene>
    <name evidence="2" type="ORF">E7102_03910</name>
</gene>
<name>A0A928GI54_XYLRU</name>
<evidence type="ECO:0000256" key="1">
    <source>
        <dbReference type="SAM" id="Phobius"/>
    </source>
</evidence>
<dbReference type="EMBL" id="SUYD01000004">
    <property type="protein sequence ID" value="MBE6265608.1"/>
    <property type="molecule type" value="Genomic_DNA"/>
</dbReference>
<feature type="transmembrane region" description="Helical" evidence="1">
    <location>
        <begin position="104"/>
        <end position="122"/>
    </location>
</feature>
<feature type="transmembrane region" description="Helical" evidence="1">
    <location>
        <begin position="278"/>
        <end position="298"/>
    </location>
</feature>
<keyword evidence="1" id="KW-1133">Transmembrane helix</keyword>
<evidence type="ECO:0000313" key="3">
    <source>
        <dbReference type="Proteomes" id="UP000763088"/>
    </source>
</evidence>
<dbReference type="InterPro" id="IPR049458">
    <property type="entry name" value="EpsG-like"/>
</dbReference>
<feature type="transmembrane region" description="Helical" evidence="1">
    <location>
        <begin position="336"/>
        <end position="355"/>
    </location>
</feature>
<dbReference type="Pfam" id="PF14897">
    <property type="entry name" value="EpsG"/>
    <property type="match status" value="1"/>
</dbReference>